<dbReference type="AlphaFoldDB" id="A0A9P9E085"/>
<dbReference type="PANTHER" id="PTHR34883:SF17">
    <property type="entry name" value="CUPREDOXIN"/>
    <property type="match status" value="1"/>
</dbReference>
<accession>A0A9P9E085</accession>
<reference evidence="3" key="1">
    <citation type="journal article" date="2021" name="Nat. Commun.">
        <title>Genetic determinants of endophytism in the Arabidopsis root mycobiome.</title>
        <authorList>
            <person name="Mesny F."/>
            <person name="Miyauchi S."/>
            <person name="Thiergart T."/>
            <person name="Pickel B."/>
            <person name="Atanasova L."/>
            <person name="Karlsson M."/>
            <person name="Huettel B."/>
            <person name="Barry K.W."/>
            <person name="Haridas S."/>
            <person name="Chen C."/>
            <person name="Bauer D."/>
            <person name="Andreopoulos W."/>
            <person name="Pangilinan J."/>
            <person name="LaButti K."/>
            <person name="Riley R."/>
            <person name="Lipzen A."/>
            <person name="Clum A."/>
            <person name="Drula E."/>
            <person name="Henrissat B."/>
            <person name="Kohler A."/>
            <person name="Grigoriev I.V."/>
            <person name="Martin F.M."/>
            <person name="Hacquard S."/>
        </authorList>
    </citation>
    <scope>NUCLEOTIDE SEQUENCE</scope>
    <source>
        <strain evidence="3">MPI-CAGE-CH-0243</strain>
    </source>
</reference>
<sequence length="253" mass="25491">MYFSTSFIATALLGFAAAQTGLSASETRSSAASLATGTAPGGMVNTHVVQVGGPNGSLAFYPETLRANIGDLVQFQFNPKNHSVAQSTFDQPCVPIGNIMPNKTDAFWSGFMPTAAAAGNGTNGKLTYTIRVMNSNPIWYYCSQGRHCQGGMVGTINPPLTNSNRTISSFKQLAASASENLSPGQAAGQGNGQPSPSGPSSADPNGGGAAGTGAGATATGGNPAQQTANSAPGRLSQSFFGLGMGGLAAFMLL</sequence>
<dbReference type="Gene3D" id="2.60.40.420">
    <property type="entry name" value="Cupredoxins - blue copper proteins"/>
    <property type="match status" value="1"/>
</dbReference>
<comment type="caution">
    <text evidence="3">The sequence shown here is derived from an EMBL/GenBank/DDBJ whole genome shotgun (WGS) entry which is preliminary data.</text>
</comment>
<dbReference type="Proteomes" id="UP000700596">
    <property type="component" value="Unassembled WGS sequence"/>
</dbReference>
<evidence type="ECO:0000256" key="1">
    <source>
        <dbReference type="SAM" id="MobiDB-lite"/>
    </source>
</evidence>
<evidence type="ECO:0000313" key="3">
    <source>
        <dbReference type="EMBL" id="KAH7128391.1"/>
    </source>
</evidence>
<feature type="compositionally biased region" description="Low complexity" evidence="1">
    <location>
        <begin position="215"/>
        <end position="228"/>
    </location>
</feature>
<gene>
    <name evidence="3" type="ORF">B0J11DRAFT_549223</name>
</gene>
<feature type="compositionally biased region" description="Low complexity" evidence="1">
    <location>
        <begin position="182"/>
        <end position="204"/>
    </location>
</feature>
<evidence type="ECO:0000256" key="2">
    <source>
        <dbReference type="SAM" id="SignalP"/>
    </source>
</evidence>
<dbReference type="SUPFAM" id="SSF49503">
    <property type="entry name" value="Cupredoxins"/>
    <property type="match status" value="1"/>
</dbReference>
<name>A0A9P9E085_9PLEO</name>
<keyword evidence="2" id="KW-0732">Signal</keyword>
<keyword evidence="4" id="KW-1185">Reference proteome</keyword>
<feature type="region of interest" description="Disordered" evidence="1">
    <location>
        <begin position="174"/>
        <end position="232"/>
    </location>
</feature>
<feature type="chain" id="PRO_5040457901" evidence="2">
    <location>
        <begin position="19"/>
        <end position="253"/>
    </location>
</feature>
<protein>
    <submittedName>
        <fullName evidence="3">Cupredoxin</fullName>
    </submittedName>
</protein>
<dbReference type="CDD" id="cd00920">
    <property type="entry name" value="Cupredoxin"/>
    <property type="match status" value="1"/>
</dbReference>
<proteinExistence type="predicted"/>
<dbReference type="OrthoDB" id="2331100at2759"/>
<feature type="signal peptide" evidence="2">
    <location>
        <begin position="1"/>
        <end position="18"/>
    </location>
</feature>
<dbReference type="EMBL" id="JAGMWT010000005">
    <property type="protein sequence ID" value="KAH7128391.1"/>
    <property type="molecule type" value="Genomic_DNA"/>
</dbReference>
<dbReference type="InterPro" id="IPR008972">
    <property type="entry name" value="Cupredoxin"/>
</dbReference>
<dbReference type="InterPro" id="IPR052953">
    <property type="entry name" value="Ser-rich/MCO-related"/>
</dbReference>
<organism evidence="3 4">
    <name type="scientific">Dendryphion nanum</name>
    <dbReference type="NCBI Taxonomy" id="256645"/>
    <lineage>
        <taxon>Eukaryota</taxon>
        <taxon>Fungi</taxon>
        <taxon>Dikarya</taxon>
        <taxon>Ascomycota</taxon>
        <taxon>Pezizomycotina</taxon>
        <taxon>Dothideomycetes</taxon>
        <taxon>Pleosporomycetidae</taxon>
        <taxon>Pleosporales</taxon>
        <taxon>Torulaceae</taxon>
        <taxon>Dendryphion</taxon>
    </lineage>
</organism>
<dbReference type="PANTHER" id="PTHR34883">
    <property type="entry name" value="SERINE-RICH PROTEIN, PUTATIVE-RELATED-RELATED"/>
    <property type="match status" value="1"/>
</dbReference>
<evidence type="ECO:0000313" key="4">
    <source>
        <dbReference type="Proteomes" id="UP000700596"/>
    </source>
</evidence>
<feature type="compositionally biased region" description="Gly residues" evidence="1">
    <location>
        <begin position="205"/>
        <end position="214"/>
    </location>
</feature>